<proteinExistence type="predicted"/>
<comment type="caution">
    <text evidence="1">The sequence shown here is derived from an EMBL/GenBank/DDBJ whole genome shotgun (WGS) entry which is preliminary data.</text>
</comment>
<dbReference type="EMBL" id="LSYV01001849">
    <property type="protein sequence ID" value="KXZ40848.1"/>
    <property type="molecule type" value="Genomic_DNA"/>
</dbReference>
<organism evidence="1 2">
    <name type="scientific">Gonium pectorale</name>
    <name type="common">Green alga</name>
    <dbReference type="NCBI Taxonomy" id="33097"/>
    <lineage>
        <taxon>Eukaryota</taxon>
        <taxon>Viridiplantae</taxon>
        <taxon>Chlorophyta</taxon>
        <taxon>core chlorophytes</taxon>
        <taxon>Chlorophyceae</taxon>
        <taxon>CS clade</taxon>
        <taxon>Chlamydomonadales</taxon>
        <taxon>Volvocaceae</taxon>
        <taxon>Gonium</taxon>
    </lineage>
</organism>
<accession>A0A150FTE1</accession>
<sequence>MSALVKSQTLRRFSALAAAAVASAKTDIVQAMQVLKEALQPLGAMTGPIHLSIADMSELRQQLKAELRASVLLKHLARLSLTVLAHPLRQDVGKSLGHLTSWFGSVCNVCQIEGFGVLSCLLPVSPCLSYFVSCSLVSACADLERGPGRSLYGMPPAHWLRERMVFVEGRTSASWTPGSAL</sequence>
<gene>
    <name evidence="1" type="ORF">GPECTOR_1858g920</name>
</gene>
<dbReference type="AlphaFoldDB" id="A0A150FTE1"/>
<name>A0A150FTE1_GONPE</name>
<dbReference type="Proteomes" id="UP000075714">
    <property type="component" value="Unassembled WGS sequence"/>
</dbReference>
<protein>
    <submittedName>
        <fullName evidence="1">Uncharacterized protein</fullName>
    </submittedName>
</protein>
<evidence type="ECO:0000313" key="2">
    <source>
        <dbReference type="Proteomes" id="UP000075714"/>
    </source>
</evidence>
<evidence type="ECO:0000313" key="1">
    <source>
        <dbReference type="EMBL" id="KXZ40848.1"/>
    </source>
</evidence>
<keyword evidence="2" id="KW-1185">Reference proteome</keyword>
<reference evidence="2" key="1">
    <citation type="journal article" date="2016" name="Nat. Commun.">
        <title>The Gonium pectorale genome demonstrates co-option of cell cycle regulation during the evolution of multicellularity.</title>
        <authorList>
            <person name="Hanschen E.R."/>
            <person name="Marriage T.N."/>
            <person name="Ferris P.J."/>
            <person name="Hamaji T."/>
            <person name="Toyoda A."/>
            <person name="Fujiyama A."/>
            <person name="Neme R."/>
            <person name="Noguchi H."/>
            <person name="Minakuchi Y."/>
            <person name="Suzuki M."/>
            <person name="Kawai-Toyooka H."/>
            <person name="Smith D.R."/>
            <person name="Sparks H."/>
            <person name="Anderson J."/>
            <person name="Bakaric R."/>
            <person name="Luria V."/>
            <person name="Karger A."/>
            <person name="Kirschner M.W."/>
            <person name="Durand P.M."/>
            <person name="Michod R.E."/>
            <person name="Nozaki H."/>
            <person name="Olson B.J."/>
        </authorList>
    </citation>
    <scope>NUCLEOTIDE SEQUENCE [LARGE SCALE GENOMIC DNA]</scope>
    <source>
        <strain evidence="2">NIES-2863</strain>
    </source>
</reference>